<dbReference type="Pfam" id="PF00589">
    <property type="entry name" value="Phage_integrase"/>
    <property type="match status" value="1"/>
</dbReference>
<keyword evidence="5" id="KW-0812">Transmembrane</keyword>
<dbReference type="InterPro" id="IPR010998">
    <property type="entry name" value="Integrase_recombinase_N"/>
</dbReference>
<dbReference type="GeneID" id="69423941"/>
<dbReference type="Gene3D" id="1.10.150.130">
    <property type="match status" value="1"/>
</dbReference>
<reference evidence="8 9" key="1">
    <citation type="submission" date="2019-06" db="EMBL/GenBank/DDBJ databases">
        <title>Draft genome sequence of Actinomyces oris CCUG 34288T.</title>
        <authorList>
            <person name="Salva-Serra F."/>
            <person name="Cardew S."/>
            <person name="Moore E."/>
        </authorList>
    </citation>
    <scope>NUCLEOTIDE SEQUENCE [LARGE SCALE GENOMIC DNA]</scope>
    <source>
        <strain evidence="8 9">CCUG 34288</strain>
    </source>
</reference>
<dbReference type="GO" id="GO:0003677">
    <property type="term" value="F:DNA binding"/>
    <property type="evidence" value="ECO:0007669"/>
    <property type="project" value="UniProtKB-UniRule"/>
</dbReference>
<dbReference type="InterPro" id="IPR013762">
    <property type="entry name" value="Integrase-like_cat_sf"/>
</dbReference>
<organism evidence="8 9">
    <name type="scientific">Actinomyces oris</name>
    <dbReference type="NCBI Taxonomy" id="544580"/>
    <lineage>
        <taxon>Bacteria</taxon>
        <taxon>Bacillati</taxon>
        <taxon>Actinomycetota</taxon>
        <taxon>Actinomycetes</taxon>
        <taxon>Actinomycetales</taxon>
        <taxon>Actinomycetaceae</taxon>
        <taxon>Actinomyces</taxon>
    </lineage>
</organism>
<feature type="domain" description="Core-binding (CB)" evidence="7">
    <location>
        <begin position="46"/>
        <end position="128"/>
    </location>
</feature>
<dbReference type="GO" id="GO:0015074">
    <property type="term" value="P:DNA integration"/>
    <property type="evidence" value="ECO:0007669"/>
    <property type="project" value="InterPro"/>
</dbReference>
<dbReference type="RefSeq" id="WP_141405825.1">
    <property type="nucleotide sequence ID" value="NZ_CP066060.1"/>
</dbReference>
<evidence type="ECO:0000259" key="7">
    <source>
        <dbReference type="PROSITE" id="PS51900"/>
    </source>
</evidence>
<dbReference type="PANTHER" id="PTHR30349:SF64">
    <property type="entry name" value="PROPHAGE INTEGRASE INTD-RELATED"/>
    <property type="match status" value="1"/>
</dbReference>
<evidence type="ECO:0000256" key="4">
    <source>
        <dbReference type="PROSITE-ProRule" id="PRU01248"/>
    </source>
</evidence>
<accession>A0A508BKD2</accession>
<feature type="transmembrane region" description="Helical" evidence="5">
    <location>
        <begin position="159"/>
        <end position="181"/>
    </location>
</feature>
<dbReference type="PROSITE" id="PS51898">
    <property type="entry name" value="TYR_RECOMBINASE"/>
    <property type="match status" value="1"/>
</dbReference>
<name>A0A508BKD2_9ACTO</name>
<dbReference type="EMBL" id="VICC01000001">
    <property type="protein sequence ID" value="TQD63150.1"/>
    <property type="molecule type" value="Genomic_DNA"/>
</dbReference>
<evidence type="ECO:0000256" key="1">
    <source>
        <dbReference type="ARBA" id="ARBA00008857"/>
    </source>
</evidence>
<evidence type="ECO:0000256" key="2">
    <source>
        <dbReference type="ARBA" id="ARBA00023125"/>
    </source>
</evidence>
<dbReference type="InterPro" id="IPR011010">
    <property type="entry name" value="DNA_brk_join_enz"/>
</dbReference>
<keyword evidence="2 4" id="KW-0238">DNA-binding</keyword>
<dbReference type="InterPro" id="IPR036365">
    <property type="entry name" value="PGBD-like_sf"/>
</dbReference>
<evidence type="ECO:0000313" key="9">
    <source>
        <dbReference type="Proteomes" id="UP000317942"/>
    </source>
</evidence>
<evidence type="ECO:0000259" key="6">
    <source>
        <dbReference type="PROSITE" id="PS51898"/>
    </source>
</evidence>
<feature type="domain" description="Tyr recombinase" evidence="6">
    <location>
        <begin position="149"/>
        <end position="405"/>
    </location>
</feature>
<comment type="caution">
    <text evidence="8">The sequence shown here is derived from an EMBL/GenBank/DDBJ whole genome shotgun (WGS) entry which is preliminary data.</text>
</comment>
<sequence length="430" mass="45255">MRYRTPERRQTDKRGFRRKADAAAFAASVEVSKSMGAYVPASAGRVTVGDLSGPWLERRRGVVKPKTAVMDESAVRVHVLPRWGGVAVGDVRASAVQAWVSELVAGGAGSSTVQAAHGALRKILQDAVTDRQIVVNPAAGVRLPKVVRRRRTYLDVEQLARLAVCAGELGPVFLVLGWTGLRFGELAGLRVEDVDVLRRRLTVRRTVSEVAGRLVEGTPKTAQGIRSVPFPAFLAPVVGAQLAGKAPDREAFSSPLGGPLRGNYIRRRFLAPARALAGTAVERVQAAVGVATSARGPVYGEATVAAVRAWQARHGLAATGAVDVATWEALEAAEGLEGPALVLEEGARDFGALTLHDLRHTAASLAISSGANVKAVQTMLGHRSAAMTLDVYADLFPDDLDAVAGALDALGSATTSEIVGNMWAIRPVAV</sequence>
<dbReference type="InterPro" id="IPR050090">
    <property type="entry name" value="Tyrosine_recombinase_XerCD"/>
</dbReference>
<dbReference type="PROSITE" id="PS51900">
    <property type="entry name" value="CB"/>
    <property type="match status" value="1"/>
</dbReference>
<proteinExistence type="inferred from homology"/>
<dbReference type="AlphaFoldDB" id="A0A508BKD2"/>
<dbReference type="GO" id="GO:0006310">
    <property type="term" value="P:DNA recombination"/>
    <property type="evidence" value="ECO:0007669"/>
    <property type="project" value="UniProtKB-KW"/>
</dbReference>
<dbReference type="SUPFAM" id="SSF47090">
    <property type="entry name" value="PGBD-like"/>
    <property type="match status" value="1"/>
</dbReference>
<dbReference type="SUPFAM" id="SSF56349">
    <property type="entry name" value="DNA breaking-rejoining enzymes"/>
    <property type="match status" value="2"/>
</dbReference>
<dbReference type="InterPro" id="IPR002477">
    <property type="entry name" value="Peptidoglycan-bd-like"/>
</dbReference>
<protein>
    <submittedName>
        <fullName evidence="8">Tyrosine-type recombinase/integrase</fullName>
    </submittedName>
</protein>
<dbReference type="InterPro" id="IPR002104">
    <property type="entry name" value="Integrase_catalytic"/>
</dbReference>
<keyword evidence="5" id="KW-0472">Membrane</keyword>
<keyword evidence="3" id="KW-0233">DNA recombination</keyword>
<keyword evidence="5" id="KW-1133">Transmembrane helix</keyword>
<dbReference type="InterPro" id="IPR044068">
    <property type="entry name" value="CB"/>
</dbReference>
<gene>
    <name evidence="8" type="ORF">FK267_00675</name>
</gene>
<dbReference type="Gene3D" id="1.10.443.10">
    <property type="entry name" value="Intergrase catalytic core"/>
    <property type="match status" value="1"/>
</dbReference>
<evidence type="ECO:0000313" key="8">
    <source>
        <dbReference type="EMBL" id="TQD63150.1"/>
    </source>
</evidence>
<evidence type="ECO:0000256" key="5">
    <source>
        <dbReference type="SAM" id="Phobius"/>
    </source>
</evidence>
<evidence type="ECO:0000256" key="3">
    <source>
        <dbReference type="ARBA" id="ARBA00023172"/>
    </source>
</evidence>
<comment type="similarity">
    <text evidence="1">Belongs to the 'phage' integrase family.</text>
</comment>
<dbReference type="Pfam" id="PF01471">
    <property type="entry name" value="PG_binding_1"/>
    <property type="match status" value="1"/>
</dbReference>
<dbReference type="Gene3D" id="1.10.101.10">
    <property type="entry name" value="PGBD-like superfamily/PGBD"/>
    <property type="match status" value="1"/>
</dbReference>
<dbReference type="InterPro" id="IPR036366">
    <property type="entry name" value="PGBDSf"/>
</dbReference>
<dbReference type="Proteomes" id="UP000317942">
    <property type="component" value="Unassembled WGS sequence"/>
</dbReference>
<dbReference type="PANTHER" id="PTHR30349">
    <property type="entry name" value="PHAGE INTEGRASE-RELATED"/>
    <property type="match status" value="1"/>
</dbReference>